<feature type="transmembrane region" description="Helical" evidence="2">
    <location>
        <begin position="57"/>
        <end position="75"/>
    </location>
</feature>
<dbReference type="Proteomes" id="UP001590950">
    <property type="component" value="Unassembled WGS sequence"/>
</dbReference>
<gene>
    <name evidence="3" type="ORF">N7G274_002380</name>
</gene>
<dbReference type="EMBL" id="JBEFKJ010000007">
    <property type="protein sequence ID" value="KAL2045297.1"/>
    <property type="molecule type" value="Genomic_DNA"/>
</dbReference>
<accession>A0ABR4AHP6</accession>
<reference evidence="3 4" key="1">
    <citation type="submission" date="2024-09" db="EMBL/GenBank/DDBJ databases">
        <title>Rethinking Asexuality: The Enigmatic Case of Functional Sexual Genes in Lepraria (Stereocaulaceae).</title>
        <authorList>
            <person name="Doellman M."/>
            <person name="Sun Y."/>
            <person name="Barcenas-Pena A."/>
            <person name="Lumbsch H.T."/>
            <person name="Grewe F."/>
        </authorList>
    </citation>
    <scope>NUCLEOTIDE SEQUENCE [LARGE SCALE GENOMIC DNA]</scope>
    <source>
        <strain evidence="3 4">Mercado 3170</strain>
    </source>
</reference>
<proteinExistence type="predicted"/>
<organism evidence="3 4">
    <name type="scientific">Stereocaulon virgatum</name>
    <dbReference type="NCBI Taxonomy" id="373712"/>
    <lineage>
        <taxon>Eukaryota</taxon>
        <taxon>Fungi</taxon>
        <taxon>Dikarya</taxon>
        <taxon>Ascomycota</taxon>
        <taxon>Pezizomycotina</taxon>
        <taxon>Lecanoromycetes</taxon>
        <taxon>OSLEUM clade</taxon>
        <taxon>Lecanoromycetidae</taxon>
        <taxon>Lecanorales</taxon>
        <taxon>Lecanorineae</taxon>
        <taxon>Stereocaulaceae</taxon>
        <taxon>Stereocaulon</taxon>
    </lineage>
</organism>
<protein>
    <submittedName>
        <fullName evidence="3">Uncharacterized protein</fullName>
    </submittedName>
</protein>
<evidence type="ECO:0000256" key="2">
    <source>
        <dbReference type="SAM" id="Phobius"/>
    </source>
</evidence>
<name>A0ABR4AHP6_9LECA</name>
<feature type="compositionally biased region" description="Low complexity" evidence="1">
    <location>
        <begin position="97"/>
        <end position="107"/>
    </location>
</feature>
<evidence type="ECO:0000313" key="3">
    <source>
        <dbReference type="EMBL" id="KAL2045297.1"/>
    </source>
</evidence>
<comment type="caution">
    <text evidence="3">The sequence shown here is derived from an EMBL/GenBank/DDBJ whole genome shotgun (WGS) entry which is preliminary data.</text>
</comment>
<evidence type="ECO:0000313" key="4">
    <source>
        <dbReference type="Proteomes" id="UP001590950"/>
    </source>
</evidence>
<feature type="region of interest" description="Disordered" evidence="1">
    <location>
        <begin position="77"/>
        <end position="113"/>
    </location>
</feature>
<keyword evidence="2" id="KW-0812">Transmembrane</keyword>
<keyword evidence="4" id="KW-1185">Reference proteome</keyword>
<sequence length="113" mass="12422">MSNLTTSVLGDFRTNNFRTNDSAYDGGRSWELPIEVLPFYPSEEYIEEPPPDGGTLAWLHVLIGFFVIMNVQGLNQASKRPRSLKLTPNPSTSLMASSKPTTKPSSSHAKAPL</sequence>
<keyword evidence="2" id="KW-1133">Transmembrane helix</keyword>
<feature type="compositionally biased region" description="Polar residues" evidence="1">
    <location>
        <begin position="86"/>
        <end position="96"/>
    </location>
</feature>
<keyword evidence="2" id="KW-0472">Membrane</keyword>
<evidence type="ECO:0000256" key="1">
    <source>
        <dbReference type="SAM" id="MobiDB-lite"/>
    </source>
</evidence>